<dbReference type="InterPro" id="IPR050113">
    <property type="entry name" value="Ub_conjugating_enzyme"/>
</dbReference>
<evidence type="ECO:0000256" key="2">
    <source>
        <dbReference type="ARBA" id="ARBA00022786"/>
    </source>
</evidence>
<dbReference type="GO" id="GO:0005524">
    <property type="term" value="F:ATP binding"/>
    <property type="evidence" value="ECO:0007669"/>
    <property type="project" value="UniProtKB-UniRule"/>
</dbReference>
<keyword evidence="4" id="KW-0547">Nucleotide-binding</keyword>
<gene>
    <name evidence="6" type="primary">uceE2</name>
    <name evidence="6" type="ORF">CMESO_212</name>
</gene>
<dbReference type="InterPro" id="IPR023313">
    <property type="entry name" value="UBQ-conjugating_AS"/>
</dbReference>
<keyword evidence="1" id="KW-0808">Transferase</keyword>
<comment type="similarity">
    <text evidence="4">Belongs to the ubiquitin-conjugating enzyme family.</text>
</comment>
<name>J7GA75_9CRYP</name>
<evidence type="ECO:0000256" key="3">
    <source>
        <dbReference type="PROSITE-ProRule" id="PRU10133"/>
    </source>
</evidence>
<dbReference type="PROSITE" id="PS00183">
    <property type="entry name" value="UBC_1"/>
    <property type="match status" value="1"/>
</dbReference>
<dbReference type="CDD" id="cd23812">
    <property type="entry name" value="UBCc_ScPEX4-like"/>
    <property type="match status" value="1"/>
</dbReference>
<dbReference type="InterPro" id="IPR016135">
    <property type="entry name" value="UBQ-conjugating_enzyme/RWD"/>
</dbReference>
<dbReference type="AlphaFoldDB" id="J7GA75"/>
<dbReference type="PROSITE" id="PS50127">
    <property type="entry name" value="UBC_2"/>
    <property type="match status" value="1"/>
</dbReference>
<dbReference type="SUPFAM" id="SSF54495">
    <property type="entry name" value="UBC-like"/>
    <property type="match status" value="1"/>
</dbReference>
<protein>
    <submittedName>
        <fullName evidence="6">Ubiquitin-conjugating enzyme E2-21 KD</fullName>
    </submittedName>
</protein>
<accession>J7GA75</accession>
<keyword evidence="2 4" id="KW-0833">Ubl conjugation pathway</keyword>
<proteinExistence type="inferred from homology"/>
<geneLocation type="nucleomorph" evidence="6"/>
<evidence type="ECO:0000256" key="1">
    <source>
        <dbReference type="ARBA" id="ARBA00022679"/>
    </source>
</evidence>
<feature type="active site" description="Glycyl thioester intermediate" evidence="3">
    <location>
        <position position="87"/>
    </location>
</feature>
<dbReference type="GO" id="GO:0016740">
    <property type="term" value="F:transferase activity"/>
    <property type="evidence" value="ECO:0007669"/>
    <property type="project" value="UniProtKB-KW"/>
</dbReference>
<keyword evidence="4" id="KW-0067">ATP-binding</keyword>
<dbReference type="EMBL" id="CP003681">
    <property type="protein sequence ID" value="AFP65385.1"/>
    <property type="molecule type" value="Genomic_DNA"/>
</dbReference>
<evidence type="ECO:0000256" key="4">
    <source>
        <dbReference type="RuleBase" id="RU362109"/>
    </source>
</evidence>
<reference evidence="6 7" key="1">
    <citation type="journal article" date="2012" name="Genome Biol. Evol.">
        <title>Nucleomorph genome sequence of the cryptophyte alga Chroomonas mesostigmatica CCMP1168 reveals lineage-specific gene loss and genome complexity.</title>
        <authorList>
            <person name="Moore C.E."/>
            <person name="Curtis B."/>
            <person name="Mills T."/>
            <person name="Tanifuji G."/>
            <person name="Archibald J.M."/>
        </authorList>
    </citation>
    <scope>NUCLEOTIDE SEQUENCE [LARGE SCALE GENOMIC DNA]</scope>
    <source>
        <strain evidence="6 7">CCMP1168</strain>
    </source>
</reference>
<organism evidence="6 7">
    <name type="scientific">Chroomonas mesostigmatica CCMP1168</name>
    <dbReference type="NCBI Taxonomy" id="1195612"/>
    <lineage>
        <taxon>Eukaryota</taxon>
        <taxon>Cryptophyceae</taxon>
        <taxon>Pyrenomonadales</taxon>
        <taxon>Chroomonadaceae</taxon>
        <taxon>Chroomonas</taxon>
    </lineage>
</organism>
<feature type="domain" description="UBC core" evidence="5">
    <location>
        <begin position="2"/>
        <end position="146"/>
    </location>
</feature>
<sequence>MSSSNRLLKDFGELKKGNDGSFVLYPFEKNINKWKGKLKGPSGTPYQEGFFDVVCEISNSYPLNPPEIKFVTKIFHPNIHPETGEICLDILKNAWTPAWTLVYVFQAILVLLSNPEPNSPLNCDAGNLLRNKDYRGFSSLAYMYSI</sequence>
<dbReference type="Pfam" id="PF00179">
    <property type="entry name" value="UQ_con"/>
    <property type="match status" value="1"/>
</dbReference>
<dbReference type="Proteomes" id="UP000243348">
    <property type="component" value="Nucleomorph 2"/>
</dbReference>
<evidence type="ECO:0000259" key="5">
    <source>
        <dbReference type="PROSITE" id="PS50127"/>
    </source>
</evidence>
<dbReference type="Gene3D" id="3.10.110.10">
    <property type="entry name" value="Ubiquitin Conjugating Enzyme"/>
    <property type="match status" value="1"/>
</dbReference>
<dbReference type="SMART" id="SM00212">
    <property type="entry name" value="UBCc"/>
    <property type="match status" value="1"/>
</dbReference>
<dbReference type="PANTHER" id="PTHR24067">
    <property type="entry name" value="UBIQUITIN-CONJUGATING ENZYME E2"/>
    <property type="match status" value="1"/>
</dbReference>
<evidence type="ECO:0000313" key="7">
    <source>
        <dbReference type="Proteomes" id="UP000243348"/>
    </source>
</evidence>
<keyword evidence="6" id="KW-0542">Nucleomorph</keyword>
<evidence type="ECO:0000313" key="6">
    <source>
        <dbReference type="EMBL" id="AFP65385.1"/>
    </source>
</evidence>
<dbReference type="InterPro" id="IPR000608">
    <property type="entry name" value="UBC"/>
</dbReference>